<gene>
    <name evidence="4" type="ORF">HGRIS_010531</name>
</gene>
<reference evidence="5" key="1">
    <citation type="submission" date="2024-06" db="EMBL/GenBank/DDBJ databases">
        <title>Multi-omics analyses provide insights into the biosynthesis of the anticancer antibiotic pleurotin in Hohenbuehelia grisea.</title>
        <authorList>
            <person name="Weaver J.A."/>
            <person name="Alberti F."/>
        </authorList>
    </citation>
    <scope>NUCLEOTIDE SEQUENCE [LARGE SCALE GENOMIC DNA]</scope>
    <source>
        <strain evidence="5">T-177</strain>
    </source>
</reference>
<evidence type="ECO:0000259" key="3">
    <source>
        <dbReference type="PROSITE" id="PS50975"/>
    </source>
</evidence>
<organism evidence="4 5">
    <name type="scientific">Hohenbuehelia grisea</name>
    <dbReference type="NCBI Taxonomy" id="104357"/>
    <lineage>
        <taxon>Eukaryota</taxon>
        <taxon>Fungi</taxon>
        <taxon>Dikarya</taxon>
        <taxon>Basidiomycota</taxon>
        <taxon>Agaricomycotina</taxon>
        <taxon>Agaricomycetes</taxon>
        <taxon>Agaricomycetidae</taxon>
        <taxon>Agaricales</taxon>
        <taxon>Pleurotineae</taxon>
        <taxon>Pleurotaceae</taxon>
        <taxon>Hohenbuehelia</taxon>
    </lineage>
</organism>
<dbReference type="InterPro" id="IPR005479">
    <property type="entry name" value="CPAse_ATP-bd"/>
</dbReference>
<evidence type="ECO:0000313" key="5">
    <source>
        <dbReference type="Proteomes" id="UP001556367"/>
    </source>
</evidence>
<keyword evidence="1" id="KW-0092">Biotin</keyword>
<feature type="domain" description="ATP-grasp" evidence="3">
    <location>
        <begin position="8"/>
        <end position="56"/>
    </location>
</feature>
<name>A0ABR3IX29_9AGAR</name>
<dbReference type="PROSITE" id="PS50975">
    <property type="entry name" value="ATP_GRASP"/>
    <property type="match status" value="1"/>
</dbReference>
<evidence type="ECO:0000256" key="2">
    <source>
        <dbReference type="PROSITE-ProRule" id="PRU00409"/>
    </source>
</evidence>
<dbReference type="PANTHER" id="PTHR18866:SF128">
    <property type="entry name" value="UREA AMIDOLYASE"/>
    <property type="match status" value="1"/>
</dbReference>
<comment type="caution">
    <text evidence="4">The sequence shown here is derived from an EMBL/GenBank/DDBJ whole genome shotgun (WGS) entry which is preliminary data.</text>
</comment>
<dbReference type="Gene3D" id="3.30.470.20">
    <property type="entry name" value="ATP-grasp fold, B domain"/>
    <property type="match status" value="1"/>
</dbReference>
<protein>
    <recommendedName>
        <fullName evidence="3">ATP-grasp domain-containing protein</fullName>
    </recommendedName>
</protein>
<sequence>MGLKHKARELAREAGLRVVPGSGGIVEGEDEAMGVATRIGHPVTLKATAGGGGVGMAMCWREDVVRRRFTEAGERAKVYKPSTLPT</sequence>
<evidence type="ECO:0000313" key="4">
    <source>
        <dbReference type="EMBL" id="KAL0947896.1"/>
    </source>
</evidence>
<dbReference type="EMBL" id="JASNQZ010000014">
    <property type="protein sequence ID" value="KAL0947896.1"/>
    <property type="molecule type" value="Genomic_DNA"/>
</dbReference>
<keyword evidence="2" id="KW-0547">Nucleotide-binding</keyword>
<dbReference type="Proteomes" id="UP001556367">
    <property type="component" value="Unassembled WGS sequence"/>
</dbReference>
<dbReference type="Pfam" id="PF02786">
    <property type="entry name" value="CPSase_L_D2"/>
    <property type="match status" value="1"/>
</dbReference>
<keyword evidence="2" id="KW-0067">ATP-binding</keyword>
<evidence type="ECO:0000256" key="1">
    <source>
        <dbReference type="ARBA" id="ARBA00023267"/>
    </source>
</evidence>
<dbReference type="PANTHER" id="PTHR18866">
    <property type="entry name" value="CARBOXYLASE:PYRUVATE/ACETYL-COA/PROPIONYL-COA CARBOXYLASE"/>
    <property type="match status" value="1"/>
</dbReference>
<dbReference type="InterPro" id="IPR050856">
    <property type="entry name" value="Biotin_carboxylase_complex"/>
</dbReference>
<accession>A0ABR3IX29</accession>
<keyword evidence="5" id="KW-1185">Reference proteome</keyword>
<dbReference type="InterPro" id="IPR011761">
    <property type="entry name" value="ATP-grasp"/>
</dbReference>
<dbReference type="SUPFAM" id="SSF56059">
    <property type="entry name" value="Glutathione synthetase ATP-binding domain-like"/>
    <property type="match status" value="1"/>
</dbReference>
<proteinExistence type="predicted"/>